<sequence length="989" mass="106164">MRGSPEDAAPRPRAVGTASAACPDGDATTLVGPRIAELPPVGRDGTLSTLTELTERLAAGWSGVCVLTGEPGVGKTRVLRELLGRVRAQGHHVLHGRAQEYDSSIAYAVLKDALASTPRADVGARVRVELDGLLEAMDRSVTAPQGDEVSRRQSPYVMTTRLLRSLTDERPCVIAVDDAHLADEESLAALCLAARHLRDRPLLLVFALRSGQPVPGTAFAATVGRLVEEGAGPVVHLAPLSEEDTRTLISTALDGSPDPRLVQHVFAQSRGNPLFAWETLLALTAQRAIRSAHGRLYLSGEPGRGLVSRRGALLHRIFQQDEDARRLARVMSAFGRVHLDQLSLIAELTGLDEPRIQRAFDALTESAVLSRVGSGGFEFAHPLMAEVLYDDLGPVERRRVHAAISAHTVTHPDPRIGLLERATHAVEAASPGDPVAIETAMEAARATRDTAPLSAARWLNRALELVPPGSAQASEILALQTQAYWKGSRPDLAIAAGVRAAELLPARRRRTSTALTVVNAAYATGRPSQALELSERLVPGEDAPAAVVAQRSLLLTYLGRTEEAAELARLAWTRLRCGDPEARAVTYSSLAFVENMVGSRVRAEQALDGLWHLAIDDADALPVGARLSALESWTFVSRLTDSTEETPAARELIESLSTRAGWQDLGGQAVSALARVQWLRGEWDAALDTIHSGVIALEFAGLATNLAWLRMHEARILLAQGLPVAAQEVVDSIRLEEQSAYWCAQRELMRARIDLARDPGGDGAERLAECLHSGARTGWHDVVAESLNALVDAALDRDDPGALASAAPLVRRLAQRAESIPVRLLRAVDTAEALLDRDPARAVEALRRGQDAGIPLATARGHFLLALLDHDAPTHLGAAAGGFEALGARAWVQRAQALARSRGILLGRGRPVPAGSTPRLADIDLQLLQLVRDGLNNREIAEAMHYSRKTVEAYLSRLYRKTGSTSRISLVLTAEREGWLGATAGSSRS</sequence>
<dbReference type="GO" id="GO:0006355">
    <property type="term" value="P:regulation of DNA-templated transcription"/>
    <property type="evidence" value="ECO:0007669"/>
    <property type="project" value="InterPro"/>
</dbReference>
<dbReference type="GO" id="GO:0005524">
    <property type="term" value="F:ATP binding"/>
    <property type="evidence" value="ECO:0007669"/>
    <property type="project" value="UniProtKB-KW"/>
</dbReference>
<dbReference type="InterPro" id="IPR016032">
    <property type="entry name" value="Sig_transdc_resp-reg_C-effctor"/>
</dbReference>
<accession>H6RKU4</accession>
<evidence type="ECO:0000313" key="6">
    <source>
        <dbReference type="Proteomes" id="UP000007517"/>
    </source>
</evidence>
<protein>
    <recommendedName>
        <fullName evidence="4">HTH luxR-type domain-containing protein</fullName>
    </recommendedName>
</protein>
<dbReference type="GO" id="GO:0005737">
    <property type="term" value="C:cytoplasm"/>
    <property type="evidence" value="ECO:0007669"/>
    <property type="project" value="TreeGrafter"/>
</dbReference>
<dbReference type="PRINTS" id="PR00038">
    <property type="entry name" value="HTHLUXR"/>
</dbReference>
<dbReference type="Gene3D" id="1.25.40.10">
    <property type="entry name" value="Tetratricopeptide repeat domain"/>
    <property type="match status" value="1"/>
</dbReference>
<gene>
    <name evidence="5" type="ordered locus">BLASA_2839</name>
</gene>
<dbReference type="Gene3D" id="3.40.50.300">
    <property type="entry name" value="P-loop containing nucleotide triphosphate hydrolases"/>
    <property type="match status" value="1"/>
</dbReference>
<reference evidence="6" key="2">
    <citation type="submission" date="2012-02" db="EMBL/GenBank/DDBJ databases">
        <title>Complete genome sequence of Blastococcus saxobsidens strain DD2.</title>
        <authorList>
            <person name="Genoscope."/>
        </authorList>
    </citation>
    <scope>NUCLEOTIDE SEQUENCE [LARGE SCALE GENOMIC DNA]</scope>
    <source>
        <strain evidence="6">DD2</strain>
    </source>
</reference>
<dbReference type="GO" id="GO:0003677">
    <property type="term" value="F:DNA binding"/>
    <property type="evidence" value="ECO:0007669"/>
    <property type="project" value="InterPro"/>
</dbReference>
<dbReference type="SMART" id="SM00421">
    <property type="entry name" value="HTH_LUXR"/>
    <property type="match status" value="1"/>
</dbReference>
<dbReference type="STRING" id="1146883.BLASA_2839"/>
<dbReference type="OrthoDB" id="5476461at2"/>
<feature type="domain" description="HTH luxR-type" evidence="4">
    <location>
        <begin position="913"/>
        <end position="978"/>
    </location>
</feature>
<dbReference type="Proteomes" id="UP000007517">
    <property type="component" value="Chromosome"/>
</dbReference>
<evidence type="ECO:0000256" key="3">
    <source>
        <dbReference type="SAM" id="MobiDB-lite"/>
    </source>
</evidence>
<dbReference type="EMBL" id="FO117623">
    <property type="protein sequence ID" value="CCG03710.1"/>
    <property type="molecule type" value="Genomic_DNA"/>
</dbReference>
<dbReference type="AlphaFoldDB" id="H6RKU4"/>
<keyword evidence="1" id="KW-0547">Nucleotide-binding</keyword>
<feature type="region of interest" description="Disordered" evidence="3">
    <location>
        <begin position="1"/>
        <end position="22"/>
    </location>
</feature>
<reference evidence="5 6" key="1">
    <citation type="journal article" date="2012" name="J. Bacteriol.">
        <title>Genome Sequence of Blastococcus saxobsidens DD2, a Stone-Inhabiting Bacterium.</title>
        <authorList>
            <person name="Chouaia B."/>
            <person name="Crotti E."/>
            <person name="Brusetti L."/>
            <person name="Daffonchio D."/>
            <person name="Essoussi I."/>
            <person name="Nouioui I."/>
            <person name="Sbissi I."/>
            <person name="Ghodhbane-Gtari F."/>
            <person name="Gtari M."/>
            <person name="Vacherie B."/>
            <person name="Barbe V."/>
            <person name="Medigue C."/>
            <person name="Gury J."/>
            <person name="Pujic P."/>
            <person name="Normand P."/>
        </authorList>
    </citation>
    <scope>NUCLEOTIDE SEQUENCE [LARGE SCALE GENOMIC DNA]</scope>
    <source>
        <strain evidence="5 6">DD2</strain>
    </source>
</reference>
<dbReference type="SUPFAM" id="SSF46894">
    <property type="entry name" value="C-terminal effector domain of the bipartite response regulators"/>
    <property type="match status" value="1"/>
</dbReference>
<dbReference type="Gene3D" id="1.10.10.10">
    <property type="entry name" value="Winged helix-like DNA-binding domain superfamily/Winged helix DNA-binding domain"/>
    <property type="match status" value="1"/>
</dbReference>
<dbReference type="PANTHER" id="PTHR16305:SF35">
    <property type="entry name" value="TRANSCRIPTIONAL ACTIVATOR DOMAIN"/>
    <property type="match status" value="1"/>
</dbReference>
<dbReference type="PANTHER" id="PTHR16305">
    <property type="entry name" value="TESTICULAR SOLUBLE ADENYLYL CYCLASE"/>
    <property type="match status" value="1"/>
</dbReference>
<dbReference type="InterPro" id="IPR041664">
    <property type="entry name" value="AAA_16"/>
</dbReference>
<dbReference type="InterPro" id="IPR000792">
    <property type="entry name" value="Tscrpt_reg_LuxR_C"/>
</dbReference>
<dbReference type="InterPro" id="IPR027417">
    <property type="entry name" value="P-loop_NTPase"/>
</dbReference>
<feature type="compositionally biased region" description="Basic and acidic residues" evidence="3">
    <location>
        <begin position="1"/>
        <end position="10"/>
    </location>
</feature>
<dbReference type="PROSITE" id="PS00622">
    <property type="entry name" value="HTH_LUXR_1"/>
    <property type="match status" value="1"/>
</dbReference>
<dbReference type="InterPro" id="IPR036388">
    <property type="entry name" value="WH-like_DNA-bd_sf"/>
</dbReference>
<dbReference type="RefSeq" id="WP_014376593.1">
    <property type="nucleotide sequence ID" value="NC_016943.1"/>
</dbReference>
<keyword evidence="6" id="KW-1185">Reference proteome</keyword>
<dbReference type="HOGENOM" id="CLU_006850_0_2_11"/>
<dbReference type="SUPFAM" id="SSF52540">
    <property type="entry name" value="P-loop containing nucleoside triphosphate hydrolases"/>
    <property type="match status" value="1"/>
</dbReference>
<keyword evidence="2" id="KW-0067">ATP-binding</keyword>
<dbReference type="Pfam" id="PF13191">
    <property type="entry name" value="AAA_16"/>
    <property type="match status" value="1"/>
</dbReference>
<proteinExistence type="predicted"/>
<evidence type="ECO:0000259" key="4">
    <source>
        <dbReference type="PROSITE" id="PS50043"/>
    </source>
</evidence>
<dbReference type="GO" id="GO:0004016">
    <property type="term" value="F:adenylate cyclase activity"/>
    <property type="evidence" value="ECO:0007669"/>
    <property type="project" value="TreeGrafter"/>
</dbReference>
<name>H6RKU4_BLASD</name>
<evidence type="ECO:0000313" key="5">
    <source>
        <dbReference type="EMBL" id="CCG03710.1"/>
    </source>
</evidence>
<evidence type="ECO:0000256" key="1">
    <source>
        <dbReference type="ARBA" id="ARBA00022741"/>
    </source>
</evidence>
<dbReference type="CDD" id="cd06170">
    <property type="entry name" value="LuxR_C_like"/>
    <property type="match status" value="1"/>
</dbReference>
<dbReference type="InterPro" id="IPR011990">
    <property type="entry name" value="TPR-like_helical_dom_sf"/>
</dbReference>
<dbReference type="KEGG" id="bsd:BLASA_2839"/>
<dbReference type="eggNOG" id="COG2909">
    <property type="taxonomic scope" value="Bacteria"/>
</dbReference>
<dbReference type="PROSITE" id="PS50043">
    <property type="entry name" value="HTH_LUXR_2"/>
    <property type="match status" value="1"/>
</dbReference>
<evidence type="ECO:0000256" key="2">
    <source>
        <dbReference type="ARBA" id="ARBA00022840"/>
    </source>
</evidence>
<dbReference type="Pfam" id="PF00196">
    <property type="entry name" value="GerE"/>
    <property type="match status" value="1"/>
</dbReference>
<organism evidence="5 6">
    <name type="scientific">Blastococcus saxobsidens (strain DD2)</name>
    <dbReference type="NCBI Taxonomy" id="1146883"/>
    <lineage>
        <taxon>Bacteria</taxon>
        <taxon>Bacillati</taxon>
        <taxon>Actinomycetota</taxon>
        <taxon>Actinomycetes</taxon>
        <taxon>Geodermatophilales</taxon>
        <taxon>Geodermatophilaceae</taxon>
        <taxon>Blastococcus</taxon>
    </lineage>
</organism>